<keyword evidence="3" id="KW-1185">Reference proteome</keyword>
<sequence length="237" mass="27279">MNGLLNIFRRKKQKQELPKRKIYCIPGFGADDKIFTNLSIDNAELIFINWLKPLPKESYKNYVLRMAEKIQEPAPVIIGVSFGGMVALEIAKTRPVKQVILVSSIKNTDELPGKWKLIGRLRLNHIFPIQRIQANERFFAMANKRLGALTKEEQDFANHYRRIIDKEYMIWALNQILNWRNAEVPANVVHIHGDADLIFPIKPLKPTHIIHGGTHMMIMNRAAEISAIINKVVKDVK</sequence>
<reference evidence="2 3" key="1">
    <citation type="submission" date="2023-12" db="EMBL/GenBank/DDBJ databases">
        <title>Genome sequencing and assembly of bacterial species from a model synthetic community.</title>
        <authorList>
            <person name="Hogle S.L."/>
        </authorList>
    </citation>
    <scope>NUCLEOTIDE SEQUENCE [LARGE SCALE GENOMIC DNA]</scope>
    <source>
        <strain evidence="2 3">HAMBI_3031</strain>
    </source>
</reference>
<dbReference type="InterPro" id="IPR000073">
    <property type="entry name" value="AB_hydrolase_1"/>
</dbReference>
<dbReference type="InterPro" id="IPR029058">
    <property type="entry name" value="AB_hydrolase_fold"/>
</dbReference>
<dbReference type="GO" id="GO:0016787">
    <property type="term" value="F:hydrolase activity"/>
    <property type="evidence" value="ECO:0007669"/>
    <property type="project" value="UniProtKB-KW"/>
</dbReference>
<name>A0ABZ0WCL8_9BACT</name>
<dbReference type="RefSeq" id="WP_245957615.1">
    <property type="nucleotide sequence ID" value="NZ_CP139960.1"/>
</dbReference>
<dbReference type="SUPFAM" id="SSF53474">
    <property type="entry name" value="alpha/beta-Hydrolases"/>
    <property type="match status" value="1"/>
</dbReference>
<gene>
    <name evidence="2" type="ORF">U0035_08515</name>
</gene>
<dbReference type="EMBL" id="CP139960">
    <property type="protein sequence ID" value="WQD40185.1"/>
    <property type="molecule type" value="Genomic_DNA"/>
</dbReference>
<evidence type="ECO:0000259" key="1">
    <source>
        <dbReference type="Pfam" id="PF12697"/>
    </source>
</evidence>
<proteinExistence type="predicted"/>
<dbReference type="Proteomes" id="UP001325680">
    <property type="component" value="Chromosome"/>
</dbReference>
<protein>
    <submittedName>
        <fullName evidence="2">Alpha/beta hydrolase</fullName>
    </submittedName>
</protein>
<organism evidence="2 3">
    <name type="scientific">Niabella yanshanensis</name>
    <dbReference type="NCBI Taxonomy" id="577386"/>
    <lineage>
        <taxon>Bacteria</taxon>
        <taxon>Pseudomonadati</taxon>
        <taxon>Bacteroidota</taxon>
        <taxon>Chitinophagia</taxon>
        <taxon>Chitinophagales</taxon>
        <taxon>Chitinophagaceae</taxon>
        <taxon>Niabella</taxon>
    </lineage>
</organism>
<feature type="domain" description="AB hydrolase-1" evidence="1">
    <location>
        <begin position="56"/>
        <end position="225"/>
    </location>
</feature>
<dbReference type="Pfam" id="PF12697">
    <property type="entry name" value="Abhydrolase_6"/>
    <property type="match status" value="1"/>
</dbReference>
<dbReference type="Gene3D" id="3.40.50.1820">
    <property type="entry name" value="alpha/beta hydrolase"/>
    <property type="match status" value="1"/>
</dbReference>
<keyword evidence="2" id="KW-0378">Hydrolase</keyword>
<accession>A0ABZ0WCL8</accession>
<evidence type="ECO:0000313" key="2">
    <source>
        <dbReference type="EMBL" id="WQD40185.1"/>
    </source>
</evidence>
<evidence type="ECO:0000313" key="3">
    <source>
        <dbReference type="Proteomes" id="UP001325680"/>
    </source>
</evidence>